<evidence type="ECO:0000259" key="8">
    <source>
        <dbReference type="PROSITE" id="PS51352"/>
    </source>
</evidence>
<evidence type="ECO:0000256" key="3">
    <source>
        <dbReference type="ARBA" id="ARBA00022982"/>
    </source>
</evidence>
<keyword evidence="10" id="KW-1185">Reference proteome</keyword>
<keyword evidence="5 7" id="KW-0676">Redox-active center</keyword>
<dbReference type="Gene3D" id="3.40.30.10">
    <property type="entry name" value="Glutaredoxin"/>
    <property type="match status" value="1"/>
</dbReference>
<dbReference type="Proteomes" id="UP000189464">
    <property type="component" value="Chromosome"/>
</dbReference>
<dbReference type="EMBL" id="CP019698">
    <property type="protein sequence ID" value="AQS58081.1"/>
    <property type="molecule type" value="Genomic_DNA"/>
</dbReference>
<protein>
    <recommendedName>
        <fullName evidence="6">Thioredoxin</fullName>
    </recommendedName>
</protein>
<dbReference type="SUPFAM" id="SSF52833">
    <property type="entry name" value="Thioredoxin-like"/>
    <property type="match status" value="1"/>
</dbReference>
<sequence>MGYDTFQQLTIVNFDTHTFDSDTPALVFFAAERCDICKELLPIVEELVSYYAGKLDVYFVDVDKYAELHKRFRLKGIPQLLLFKDNEFKTRIGGLHEKEDIIEIIDSVLNDEDETT</sequence>
<dbReference type="GO" id="GO:0005737">
    <property type="term" value="C:cytoplasm"/>
    <property type="evidence" value="ECO:0007669"/>
    <property type="project" value="TreeGrafter"/>
</dbReference>
<dbReference type="PIRSF" id="PIRSF000077">
    <property type="entry name" value="Thioredoxin"/>
    <property type="match status" value="1"/>
</dbReference>
<dbReference type="GO" id="GO:0015035">
    <property type="term" value="F:protein-disulfide reductase activity"/>
    <property type="evidence" value="ECO:0007669"/>
    <property type="project" value="InterPro"/>
</dbReference>
<dbReference type="PROSITE" id="PS51352">
    <property type="entry name" value="THIOREDOXIN_2"/>
    <property type="match status" value="1"/>
</dbReference>
<evidence type="ECO:0000256" key="1">
    <source>
        <dbReference type="ARBA" id="ARBA00008987"/>
    </source>
</evidence>
<feature type="domain" description="Thioredoxin" evidence="8">
    <location>
        <begin position="1"/>
        <end position="110"/>
    </location>
</feature>
<organism evidence="9 10">
    <name type="scientific">Desulforamulus ferrireducens</name>
    <dbReference type="NCBI Taxonomy" id="1833852"/>
    <lineage>
        <taxon>Bacteria</taxon>
        <taxon>Bacillati</taxon>
        <taxon>Bacillota</taxon>
        <taxon>Clostridia</taxon>
        <taxon>Eubacteriales</taxon>
        <taxon>Peptococcaceae</taxon>
        <taxon>Desulforamulus</taxon>
    </lineage>
</organism>
<keyword evidence="2" id="KW-0813">Transport</keyword>
<evidence type="ECO:0000313" key="9">
    <source>
        <dbReference type="EMBL" id="AQS58081.1"/>
    </source>
</evidence>
<dbReference type="STRING" id="1833852.B0537_02605"/>
<keyword evidence="3" id="KW-0249">Electron transport</keyword>
<dbReference type="InterPro" id="IPR013766">
    <property type="entry name" value="Thioredoxin_domain"/>
</dbReference>
<gene>
    <name evidence="9" type="ORF">B0537_02605</name>
</gene>
<dbReference type="InterPro" id="IPR005746">
    <property type="entry name" value="Thioredoxin"/>
</dbReference>
<name>A0A1S6ITI3_9FIRM</name>
<evidence type="ECO:0000256" key="5">
    <source>
        <dbReference type="ARBA" id="ARBA00023284"/>
    </source>
</evidence>
<dbReference type="PANTHER" id="PTHR45663:SF11">
    <property type="entry name" value="GEO12009P1"/>
    <property type="match status" value="1"/>
</dbReference>
<evidence type="ECO:0000256" key="2">
    <source>
        <dbReference type="ARBA" id="ARBA00022448"/>
    </source>
</evidence>
<evidence type="ECO:0000256" key="7">
    <source>
        <dbReference type="PIRSR" id="PIRSR000077-4"/>
    </source>
</evidence>
<dbReference type="PANTHER" id="PTHR45663">
    <property type="entry name" value="GEO12009P1"/>
    <property type="match status" value="1"/>
</dbReference>
<dbReference type="RefSeq" id="WP_077713042.1">
    <property type="nucleotide sequence ID" value="NZ_CP019698.1"/>
</dbReference>
<evidence type="ECO:0000256" key="4">
    <source>
        <dbReference type="ARBA" id="ARBA00023157"/>
    </source>
</evidence>
<dbReference type="CDD" id="cd02947">
    <property type="entry name" value="TRX_family"/>
    <property type="match status" value="1"/>
</dbReference>
<evidence type="ECO:0000256" key="6">
    <source>
        <dbReference type="PIRNR" id="PIRNR000077"/>
    </source>
</evidence>
<dbReference type="Pfam" id="PF00085">
    <property type="entry name" value="Thioredoxin"/>
    <property type="match status" value="1"/>
</dbReference>
<evidence type="ECO:0000313" key="10">
    <source>
        <dbReference type="Proteomes" id="UP000189464"/>
    </source>
</evidence>
<keyword evidence="4 7" id="KW-1015">Disulfide bond</keyword>
<dbReference type="AlphaFoldDB" id="A0A1S6ITI3"/>
<reference evidence="9 10" key="1">
    <citation type="journal article" date="2016" name="Int. J. Syst. Evol. Microbiol.">
        <title>Desulfotomaculum ferrireducens sp. nov., a moderately thermophilic sulfate-reducing and dissimilatory Fe(III)-reducing bacterium isolated from compost.</title>
        <authorList>
            <person name="Yang G."/>
            <person name="Guo J."/>
            <person name="Zhuang L."/>
            <person name="Yuan Y."/>
            <person name="Zhou S."/>
        </authorList>
    </citation>
    <scope>NUCLEOTIDE SEQUENCE [LARGE SCALE GENOMIC DNA]</scope>
    <source>
        <strain evidence="9 10">GSS09</strain>
    </source>
</reference>
<dbReference type="OrthoDB" id="1906716at2"/>
<comment type="similarity">
    <text evidence="1 6">Belongs to the thioredoxin family.</text>
</comment>
<dbReference type="InterPro" id="IPR036249">
    <property type="entry name" value="Thioredoxin-like_sf"/>
</dbReference>
<dbReference type="KEGG" id="dfg:B0537_02605"/>
<proteinExistence type="inferred from homology"/>
<accession>A0A1S6ITI3</accession>
<feature type="disulfide bond" description="Redox-active" evidence="7">
    <location>
        <begin position="34"/>
        <end position="37"/>
    </location>
</feature>